<evidence type="ECO:0000313" key="1">
    <source>
        <dbReference type="EMBL" id="KXW56984.1"/>
    </source>
</evidence>
<dbReference type="Proteomes" id="UP000075653">
    <property type="component" value="Unassembled WGS sequence"/>
</dbReference>
<organism evidence="1 2">
    <name type="scientific">Ferrovum myxofaciens</name>
    <dbReference type="NCBI Taxonomy" id="416213"/>
    <lineage>
        <taxon>Bacteria</taxon>
        <taxon>Pseudomonadati</taxon>
        <taxon>Pseudomonadota</taxon>
        <taxon>Betaproteobacteria</taxon>
        <taxon>Ferrovales</taxon>
        <taxon>Ferrovaceae</taxon>
        <taxon>Ferrovum</taxon>
    </lineage>
</organism>
<dbReference type="AlphaFoldDB" id="A0A149VVM6"/>
<evidence type="ECO:0000313" key="2">
    <source>
        <dbReference type="Proteomes" id="UP000075653"/>
    </source>
</evidence>
<comment type="caution">
    <text evidence="1">The sequence shown here is derived from an EMBL/GenBank/DDBJ whole genome shotgun (WGS) entry which is preliminary data.</text>
</comment>
<dbReference type="EMBL" id="LRRD01000207">
    <property type="protein sequence ID" value="KXW56984.1"/>
    <property type="molecule type" value="Genomic_DNA"/>
</dbReference>
<name>A0A149VVM6_9PROT</name>
<reference evidence="1 2" key="1">
    <citation type="submission" date="2016-01" db="EMBL/GenBank/DDBJ databases">
        <title>Genome sequence of the acidophilic iron oxidising Ferrovum strain Z-31.</title>
        <authorList>
            <person name="Poehlein A."/>
            <person name="Ullrich S.R."/>
            <person name="Schloemann M."/>
            <person name="Muehling M."/>
            <person name="Daniel R."/>
        </authorList>
    </citation>
    <scope>NUCLEOTIDE SEQUENCE [LARGE SCALE GENOMIC DNA]</scope>
    <source>
        <strain evidence="1 2">Z-31</strain>
    </source>
</reference>
<gene>
    <name evidence="1" type="ORF">FEMY_24980</name>
</gene>
<keyword evidence="2" id="KW-1185">Reference proteome</keyword>
<accession>A0A149VVM6</accession>
<protein>
    <submittedName>
        <fullName evidence="1">Uncharacterized protein</fullName>
    </submittedName>
</protein>
<proteinExistence type="predicted"/>
<sequence>MVVLRHFQRPGVQINQLAASTFSLATQLFDEHSGCSDFHALAIILLEGEVRQGFGLDDISQSENLVGKLTMGAFALSRQLAFYFRIFGADCRVTFRWCELLAFFPCAVRVKTMRVRGSLRPVHGTLQAAGFFPWLNHGVAEFHQRCGVVADHSNRARTDVQTNDFATSLLVLGRGDAFLHELHKPAA</sequence>